<dbReference type="OrthoDB" id="1934488at2"/>
<dbReference type="GeneID" id="55476968"/>
<dbReference type="KEGG" id="csb:CLSA_c40250"/>
<gene>
    <name evidence="1" type="ORF">CLSA_c40250</name>
</gene>
<dbReference type="Proteomes" id="UP000017118">
    <property type="component" value="Chromosome"/>
</dbReference>
<keyword evidence="2" id="KW-1185">Reference proteome</keyword>
<sequence length="57" mass="6672">MGRFTRGMVMGFMVGAAAEMMMMPYQNRKTKKNMKRAGRRIRNIAEATMDGMHDWRD</sequence>
<dbReference type="HOGENOM" id="CLU_207728_1_0_9"/>
<proteinExistence type="predicted"/>
<evidence type="ECO:0000313" key="1">
    <source>
        <dbReference type="EMBL" id="AGX44985.1"/>
    </source>
</evidence>
<evidence type="ECO:0000313" key="2">
    <source>
        <dbReference type="Proteomes" id="UP000017118"/>
    </source>
</evidence>
<protein>
    <recommendedName>
        <fullName evidence="3">YtxH-like protein</fullName>
    </recommendedName>
</protein>
<name>U5MWM5_CLOSA</name>
<dbReference type="AlphaFoldDB" id="U5MWM5"/>
<organism evidence="1 2">
    <name type="scientific">Clostridium saccharobutylicum DSM 13864</name>
    <dbReference type="NCBI Taxonomy" id="1345695"/>
    <lineage>
        <taxon>Bacteria</taxon>
        <taxon>Bacillati</taxon>
        <taxon>Bacillota</taxon>
        <taxon>Clostridia</taxon>
        <taxon>Eubacteriales</taxon>
        <taxon>Clostridiaceae</taxon>
        <taxon>Clostridium</taxon>
    </lineage>
</organism>
<accession>U5MWM5</accession>
<evidence type="ECO:0008006" key="3">
    <source>
        <dbReference type="Google" id="ProtNLM"/>
    </source>
</evidence>
<dbReference type="EMBL" id="CP006721">
    <property type="protein sequence ID" value="AGX44985.1"/>
    <property type="molecule type" value="Genomic_DNA"/>
</dbReference>
<dbReference type="PATRIC" id="fig|1345695.10.peg.2858"/>
<dbReference type="RefSeq" id="WP_022749486.1">
    <property type="nucleotide sequence ID" value="NC_022571.1"/>
</dbReference>
<reference evidence="1 2" key="1">
    <citation type="journal article" date="2013" name="Genome Announc.">
        <title>Complete Genome Sequence of the Solvent Producer Clostridium saccharobutylicum NCP262 (DSM 13864).</title>
        <authorList>
            <person name="Poehlein A."/>
            <person name="Hartwich K."/>
            <person name="Krabben P."/>
            <person name="Ehrenreich A."/>
            <person name="Liebl W."/>
            <person name="Durre P."/>
            <person name="Gottschalk G."/>
            <person name="Daniel R."/>
        </authorList>
    </citation>
    <scope>NUCLEOTIDE SEQUENCE [LARGE SCALE GENOMIC DNA]</scope>
    <source>
        <strain evidence="1">DSM 13864</strain>
    </source>
</reference>